<accession>A0A1F5YPU7</accession>
<comment type="caution">
    <text evidence="1">The sequence shown here is derived from an EMBL/GenBank/DDBJ whole genome shotgun (WGS) entry which is preliminary data.</text>
</comment>
<sequence length="173" mass="20263">MKGGDKMRKIIFGMLLTIVGFALVMVTPVKAQTLTTEVEREIVSSGKVEEEGTLVDQLSQIYKVFVKKDGVWIGTHWLKITAQWRFVDGVGWQARIAFANRGFYDFTQEYNWILKQKNTYWPTVFKIWSYDRYSRGIWNHLDSGTDYLSEIDCQVDSLNWMQIPCQVYWDPVN</sequence>
<protein>
    <submittedName>
        <fullName evidence="1">Uncharacterized protein</fullName>
    </submittedName>
</protein>
<dbReference type="AlphaFoldDB" id="A0A1F5YPU7"/>
<evidence type="ECO:0000313" key="1">
    <source>
        <dbReference type="EMBL" id="OGG02228.1"/>
    </source>
</evidence>
<gene>
    <name evidence="1" type="ORF">A2W14_02545</name>
</gene>
<proteinExistence type="predicted"/>
<evidence type="ECO:0000313" key="2">
    <source>
        <dbReference type="Proteomes" id="UP000176665"/>
    </source>
</evidence>
<dbReference type="Proteomes" id="UP000176665">
    <property type="component" value="Unassembled WGS sequence"/>
</dbReference>
<reference evidence="1 2" key="1">
    <citation type="journal article" date="2016" name="Nat. Commun.">
        <title>Thousands of microbial genomes shed light on interconnected biogeochemical processes in an aquifer system.</title>
        <authorList>
            <person name="Anantharaman K."/>
            <person name="Brown C.T."/>
            <person name="Hug L.A."/>
            <person name="Sharon I."/>
            <person name="Castelle C.J."/>
            <person name="Probst A.J."/>
            <person name="Thomas B.C."/>
            <person name="Singh A."/>
            <person name="Wilkins M.J."/>
            <person name="Karaoz U."/>
            <person name="Brodie E.L."/>
            <person name="Williams K.H."/>
            <person name="Hubbard S.S."/>
            <person name="Banfield J.F."/>
        </authorList>
    </citation>
    <scope>NUCLEOTIDE SEQUENCE [LARGE SCALE GENOMIC DNA]</scope>
</reference>
<name>A0A1F5YPU7_9BACT</name>
<dbReference type="EMBL" id="MFJA01000070">
    <property type="protein sequence ID" value="OGG02228.1"/>
    <property type="molecule type" value="Genomic_DNA"/>
</dbReference>
<organism evidence="1 2">
    <name type="scientific">Candidatus Gottesmanbacteria bacterium RBG_16_37_8</name>
    <dbReference type="NCBI Taxonomy" id="1798371"/>
    <lineage>
        <taxon>Bacteria</taxon>
        <taxon>Candidatus Gottesmaniibacteriota</taxon>
    </lineage>
</organism>